<keyword evidence="4" id="KW-0408">Iron</keyword>
<dbReference type="Pfam" id="PF01152">
    <property type="entry name" value="Bac_globin"/>
    <property type="match status" value="1"/>
</dbReference>
<dbReference type="Proteomes" id="UP000013996">
    <property type="component" value="Unassembled WGS sequence"/>
</dbReference>
<keyword evidence="3" id="KW-0479">Metal-binding</keyword>
<dbReference type="InterPro" id="IPR044203">
    <property type="entry name" value="GlbO/GLB3-like"/>
</dbReference>
<comment type="caution">
    <text evidence="6">The sequence shown here is derived from an EMBL/GenBank/DDBJ whole genome shotgun (WGS) entry which is preliminary data.</text>
</comment>
<dbReference type="InterPro" id="IPR012292">
    <property type="entry name" value="Globin/Proto"/>
</dbReference>
<dbReference type="PANTHER" id="PTHR47366">
    <property type="entry name" value="TWO-ON-TWO HEMOGLOBIN-3"/>
    <property type="match status" value="1"/>
</dbReference>
<reference evidence="6 7" key="1">
    <citation type="submission" date="2013-04" db="EMBL/GenBank/DDBJ databases">
        <authorList>
            <person name="Harkins D.M."/>
            <person name="Durkin A.S."/>
            <person name="Brinkac L.M."/>
            <person name="Haft D.H."/>
            <person name="Selengut J.D."/>
            <person name="Sanka R."/>
            <person name="DePew J."/>
            <person name="Purushe J."/>
            <person name="Hartskeerl R.A."/>
            <person name="Ahmed A."/>
            <person name="van der Linden H."/>
            <person name="Goris M.G.A."/>
            <person name="Vinetz J.M."/>
            <person name="Sutton G.G."/>
            <person name="Nierman W.C."/>
            <person name="Fouts D.E."/>
        </authorList>
    </citation>
    <scope>NUCLEOTIDE SEQUENCE [LARGE SCALE GENOMIC DNA]</scope>
    <source>
        <strain evidence="6 7">Sao Paulo</strain>
    </source>
</reference>
<dbReference type="InterPro" id="IPR001486">
    <property type="entry name" value="Hemoglobin_trunc"/>
</dbReference>
<dbReference type="GO" id="GO:0046872">
    <property type="term" value="F:metal ion binding"/>
    <property type="evidence" value="ECO:0007669"/>
    <property type="project" value="UniProtKB-KW"/>
</dbReference>
<sequence length="159" mass="19256">MEPNEIYTPPGGPPPSHPQVKLLYQKWGETKIRKLVSDFYDRIQNSEIQWMFQGDWELAKEKQADFMIQVLGGPSYYIEKWGPARMRMRHFAFPISEKERLIWFQCYDDALQEFDFEHEDKIDFLYFLDGFSAWMVNRKEPPWEKYSQDLPYPQRSKDE</sequence>
<dbReference type="RefSeq" id="WP_015679104.1">
    <property type="nucleotide sequence ID" value="NZ_AOGX02000044.1"/>
</dbReference>
<evidence type="ECO:0000256" key="2">
    <source>
        <dbReference type="ARBA" id="ARBA00022617"/>
    </source>
</evidence>
<comment type="similarity">
    <text evidence="5">Belongs to the truncated hemoglobin family. Group II subfamily.</text>
</comment>
<dbReference type="GO" id="GO:0019825">
    <property type="term" value="F:oxygen binding"/>
    <property type="evidence" value="ECO:0007669"/>
    <property type="project" value="InterPro"/>
</dbReference>
<dbReference type="AlphaFoldDB" id="A0A5E8H6U4"/>
<dbReference type="GO" id="GO:0005344">
    <property type="term" value="F:oxygen carrier activity"/>
    <property type="evidence" value="ECO:0007669"/>
    <property type="project" value="InterPro"/>
</dbReference>
<evidence type="ECO:0000313" key="6">
    <source>
        <dbReference type="EMBL" id="EOQ87131.1"/>
    </source>
</evidence>
<keyword evidence="2" id="KW-0349">Heme</keyword>
<organism evidence="6 7">
    <name type="scientific">Leptospira yanagawae serovar Saopaulo str. Sao Paulo = ATCC 700523</name>
    <dbReference type="NCBI Taxonomy" id="1249483"/>
    <lineage>
        <taxon>Bacteria</taxon>
        <taxon>Pseudomonadati</taxon>
        <taxon>Spirochaetota</taxon>
        <taxon>Spirochaetia</taxon>
        <taxon>Leptospirales</taxon>
        <taxon>Leptospiraceae</taxon>
        <taxon>Leptospira</taxon>
    </lineage>
</organism>
<dbReference type="EMBL" id="AOGX02000044">
    <property type="protein sequence ID" value="EOQ87131.1"/>
    <property type="molecule type" value="Genomic_DNA"/>
</dbReference>
<evidence type="ECO:0000313" key="7">
    <source>
        <dbReference type="Proteomes" id="UP000013996"/>
    </source>
</evidence>
<dbReference type="GO" id="GO:0020037">
    <property type="term" value="F:heme binding"/>
    <property type="evidence" value="ECO:0007669"/>
    <property type="project" value="InterPro"/>
</dbReference>
<accession>A0A5E8H6U4</accession>
<dbReference type="OrthoDB" id="9790913at2"/>
<evidence type="ECO:0000256" key="5">
    <source>
        <dbReference type="ARBA" id="ARBA00034496"/>
    </source>
</evidence>
<keyword evidence="1" id="KW-0813">Transport</keyword>
<evidence type="ECO:0000256" key="4">
    <source>
        <dbReference type="ARBA" id="ARBA00023004"/>
    </source>
</evidence>
<gene>
    <name evidence="6" type="ORF">LEP1GSC202_2543</name>
</gene>
<dbReference type="PANTHER" id="PTHR47366:SF1">
    <property type="entry name" value="TWO-ON-TWO HEMOGLOBIN-3"/>
    <property type="match status" value="1"/>
</dbReference>
<evidence type="ECO:0000256" key="1">
    <source>
        <dbReference type="ARBA" id="ARBA00022448"/>
    </source>
</evidence>
<protein>
    <submittedName>
        <fullName evidence="6">Globin, protozoan/cyanobacterial family</fullName>
    </submittedName>
</protein>
<evidence type="ECO:0000256" key="3">
    <source>
        <dbReference type="ARBA" id="ARBA00022723"/>
    </source>
</evidence>
<dbReference type="STRING" id="1249483.LEP1GSC202_2543"/>
<name>A0A5E8H6U4_9LEPT</name>
<dbReference type="SUPFAM" id="SSF46458">
    <property type="entry name" value="Globin-like"/>
    <property type="match status" value="1"/>
</dbReference>
<dbReference type="Gene3D" id="1.10.490.10">
    <property type="entry name" value="Globins"/>
    <property type="match status" value="1"/>
</dbReference>
<proteinExistence type="inferred from homology"/>
<dbReference type="InterPro" id="IPR009050">
    <property type="entry name" value="Globin-like_sf"/>
</dbReference>